<proteinExistence type="predicted"/>
<name>A0A7D9IXM2_PARCT</name>
<gene>
    <name evidence="1" type="ORF">PACLA_8A050381</name>
</gene>
<dbReference type="Proteomes" id="UP001152795">
    <property type="component" value="Unassembled WGS sequence"/>
</dbReference>
<accession>A0A7D9IXM2</accession>
<feature type="non-terminal residue" evidence="1">
    <location>
        <position position="1"/>
    </location>
</feature>
<protein>
    <submittedName>
        <fullName evidence="1">Uncharacterized protein</fullName>
    </submittedName>
</protein>
<evidence type="ECO:0000313" key="2">
    <source>
        <dbReference type="Proteomes" id="UP001152795"/>
    </source>
</evidence>
<organism evidence="1 2">
    <name type="scientific">Paramuricea clavata</name>
    <name type="common">Red gorgonian</name>
    <name type="synonym">Violescent sea-whip</name>
    <dbReference type="NCBI Taxonomy" id="317549"/>
    <lineage>
        <taxon>Eukaryota</taxon>
        <taxon>Metazoa</taxon>
        <taxon>Cnidaria</taxon>
        <taxon>Anthozoa</taxon>
        <taxon>Octocorallia</taxon>
        <taxon>Malacalcyonacea</taxon>
        <taxon>Plexauridae</taxon>
        <taxon>Paramuricea</taxon>
    </lineage>
</organism>
<dbReference type="EMBL" id="CACRXK020008740">
    <property type="protein sequence ID" value="CAB4015503.1"/>
    <property type="molecule type" value="Genomic_DNA"/>
</dbReference>
<reference evidence="1" key="1">
    <citation type="submission" date="2020-04" db="EMBL/GenBank/DDBJ databases">
        <authorList>
            <person name="Alioto T."/>
            <person name="Alioto T."/>
            <person name="Gomez Garrido J."/>
        </authorList>
    </citation>
    <scope>NUCLEOTIDE SEQUENCE</scope>
    <source>
        <strain evidence="1">A484AB</strain>
    </source>
</reference>
<sequence length="121" mass="13532">TQIIQLGDNLIQCFEAVKPLATVLQPPLKHPDFKDVQELVSLFPSNIPVNPFVLHAEFGNFVSHALTHERQTNKKLDTVAKVGKLAEGFKSAFPFTNKAYRLLLMVPVTVAKDEETFSRLS</sequence>
<keyword evidence="2" id="KW-1185">Reference proteome</keyword>
<comment type="caution">
    <text evidence="1">The sequence shown here is derived from an EMBL/GenBank/DDBJ whole genome shotgun (WGS) entry which is preliminary data.</text>
</comment>
<evidence type="ECO:0000313" key="1">
    <source>
        <dbReference type="EMBL" id="CAB4015503.1"/>
    </source>
</evidence>
<dbReference type="AlphaFoldDB" id="A0A7D9IXM2"/>